<dbReference type="InterPro" id="IPR032837">
    <property type="entry name" value="G1PDH"/>
</dbReference>
<evidence type="ECO:0000256" key="3">
    <source>
        <dbReference type="ARBA" id="ARBA00022723"/>
    </source>
</evidence>
<evidence type="ECO:0000256" key="5">
    <source>
        <dbReference type="ARBA" id="ARBA00023002"/>
    </source>
</evidence>
<feature type="binding site" evidence="12">
    <location>
        <begin position="131"/>
        <end position="134"/>
    </location>
    <ligand>
        <name>NAD(+)</name>
        <dbReference type="ChEBI" id="CHEBI:57540"/>
    </ligand>
</feature>
<feature type="binding site" evidence="12">
    <location>
        <begin position="109"/>
        <end position="113"/>
    </location>
    <ligand>
        <name>NAD(+)</name>
        <dbReference type="ChEBI" id="CHEBI:57540"/>
    </ligand>
</feature>
<evidence type="ECO:0000256" key="1">
    <source>
        <dbReference type="ARBA" id="ARBA00022490"/>
    </source>
</evidence>
<dbReference type="PANTHER" id="PTHR43616">
    <property type="entry name" value="GLYCEROL DEHYDROGENASE"/>
    <property type="match status" value="1"/>
</dbReference>
<keyword evidence="6 12" id="KW-0520">NAD</keyword>
<feature type="binding site" evidence="10">
    <location>
        <position position="184"/>
    </location>
    <ligand>
        <name>glycerol</name>
        <dbReference type="ChEBI" id="CHEBI:17754"/>
    </ligand>
</feature>
<evidence type="ECO:0000256" key="6">
    <source>
        <dbReference type="ARBA" id="ARBA00023027"/>
    </source>
</evidence>
<dbReference type="AlphaFoldDB" id="A0A7C6ENM5"/>
<dbReference type="EMBL" id="DTHJ01000141">
    <property type="protein sequence ID" value="HHS63329.1"/>
    <property type="molecule type" value="Genomic_DNA"/>
</dbReference>
<dbReference type="InterPro" id="IPR016205">
    <property type="entry name" value="Glycerol_DH"/>
</dbReference>
<feature type="binding site" evidence="10">
    <location>
        <position position="280"/>
    </location>
    <ligand>
        <name>glycerol</name>
        <dbReference type="ChEBI" id="CHEBI:17754"/>
    </ligand>
</feature>
<evidence type="ECO:0000256" key="9">
    <source>
        <dbReference type="ARBA" id="ARBA00023264"/>
    </source>
</evidence>
<dbReference type="GO" id="GO:0008654">
    <property type="term" value="P:phospholipid biosynthetic process"/>
    <property type="evidence" value="ECO:0007669"/>
    <property type="project" value="UniProtKB-KW"/>
</dbReference>
<reference evidence="13" key="1">
    <citation type="journal article" date="2020" name="mSystems">
        <title>Genome- and Community-Level Interaction Insights into Carbon Utilization and Element Cycling Functions of Hydrothermarchaeota in Hydrothermal Sediment.</title>
        <authorList>
            <person name="Zhou Z."/>
            <person name="Liu Y."/>
            <person name="Xu W."/>
            <person name="Pan J."/>
            <person name="Luo Z.H."/>
            <person name="Li M."/>
        </authorList>
    </citation>
    <scope>NUCLEOTIDE SEQUENCE [LARGE SCALE GENOMIC DNA]</scope>
    <source>
        <strain evidence="13">SpSt-783</strain>
    </source>
</reference>
<comment type="caution">
    <text evidence="13">The sequence shown here is derived from an EMBL/GenBank/DDBJ whole genome shotgun (WGS) entry which is preliminary data.</text>
</comment>
<name>A0A7C6ENM5_UNCW3</name>
<keyword evidence="5" id="KW-0560">Oxidoreductase</keyword>
<evidence type="ECO:0000256" key="4">
    <source>
        <dbReference type="ARBA" id="ARBA00022857"/>
    </source>
</evidence>
<dbReference type="Pfam" id="PF13685">
    <property type="entry name" value="Fe-ADH_2"/>
    <property type="match status" value="1"/>
</dbReference>
<organism evidence="13">
    <name type="scientific">candidate division WOR-3 bacterium</name>
    <dbReference type="NCBI Taxonomy" id="2052148"/>
    <lineage>
        <taxon>Bacteria</taxon>
        <taxon>Bacteria division WOR-3</taxon>
    </lineage>
</organism>
<keyword evidence="10" id="KW-0862">Zinc</keyword>
<evidence type="ECO:0000256" key="11">
    <source>
        <dbReference type="PIRSR" id="PIRSR000112-2"/>
    </source>
</evidence>
<evidence type="ECO:0000256" key="12">
    <source>
        <dbReference type="PIRSR" id="PIRSR000112-3"/>
    </source>
</evidence>
<accession>A0A7C6ENM5</accession>
<gene>
    <name evidence="13" type="ORF">ENV70_06945</name>
</gene>
<evidence type="ECO:0000256" key="8">
    <source>
        <dbReference type="ARBA" id="ARBA00023209"/>
    </source>
</evidence>
<keyword evidence="2" id="KW-0444">Lipid biosynthesis</keyword>
<dbReference type="Gene3D" id="3.40.50.1970">
    <property type="match status" value="1"/>
</dbReference>
<feature type="binding site" evidence="11">
    <location>
        <position position="136"/>
    </location>
    <ligand>
        <name>glycerol</name>
        <dbReference type="ChEBI" id="CHEBI:17754"/>
    </ligand>
</feature>
<evidence type="ECO:0000256" key="10">
    <source>
        <dbReference type="PIRSR" id="PIRSR000112-1"/>
    </source>
</evidence>
<evidence type="ECO:0000256" key="2">
    <source>
        <dbReference type="ARBA" id="ARBA00022516"/>
    </source>
</evidence>
<keyword evidence="3 10" id="KW-0479">Metal-binding</keyword>
<dbReference type="GO" id="GO:0046872">
    <property type="term" value="F:metal ion binding"/>
    <property type="evidence" value="ECO:0007669"/>
    <property type="project" value="UniProtKB-KW"/>
</dbReference>
<keyword evidence="1" id="KW-0963">Cytoplasm</keyword>
<keyword evidence="4" id="KW-0521">NADP</keyword>
<sequence>MTRREIIAGKSEIRKKTFKRPVFIIQGQGIINHIYTILCEQRVHFKKVLFLADKKTLTIGGNKIIELLKAKNILVIKKCIRKSDIKTVRIIERIIRKQKPDLIIGFGGGKILDVAKLSAGNNRLRFISIPTILSNDGISSPVSVITDKNGIPVSHLTSPPFGIIIDFNIIKKAPLRHLRAGVGDLISNLSAVFDCRLAEKRKKERIDSQILKLAEIGAKRLLKMETGNIKSLKFLETLCDGLLKSGLAMCLTGSSRPASGSEHKISHSMDYLFPHRDTLHGEQVGIATLWTMALQKNPYLKAVRRLYKNIGFPCYVSYLKICPEDFIKVVMYAKKIRPWRYTILEDKNLTKKDWKEHIIGLMPIKGVD</sequence>
<keyword evidence="8" id="KW-0594">Phospholipid biosynthesis</keyword>
<dbReference type="GO" id="GO:0016614">
    <property type="term" value="F:oxidoreductase activity, acting on CH-OH group of donors"/>
    <property type="evidence" value="ECO:0007669"/>
    <property type="project" value="InterPro"/>
</dbReference>
<protein>
    <submittedName>
        <fullName evidence="13">Iron-containing alcohol dehydrogenase</fullName>
    </submittedName>
</protein>
<dbReference type="Gene3D" id="1.20.1090.10">
    <property type="entry name" value="Dehydroquinate synthase-like - alpha domain"/>
    <property type="match status" value="1"/>
</dbReference>
<proteinExistence type="predicted"/>
<evidence type="ECO:0000256" key="7">
    <source>
        <dbReference type="ARBA" id="ARBA00023098"/>
    </source>
</evidence>
<dbReference type="SUPFAM" id="SSF56796">
    <property type="entry name" value="Dehydroquinate synthase-like"/>
    <property type="match status" value="1"/>
</dbReference>
<keyword evidence="7" id="KW-0443">Lipid metabolism</keyword>
<dbReference type="PANTHER" id="PTHR43616:SF5">
    <property type="entry name" value="GLYCEROL DEHYDROGENASE 1"/>
    <property type="match status" value="1"/>
</dbReference>
<dbReference type="PIRSF" id="PIRSF000112">
    <property type="entry name" value="Glycerol_dehydrogenase"/>
    <property type="match status" value="1"/>
</dbReference>
<keyword evidence="9" id="KW-1208">Phospholipid metabolism</keyword>
<feature type="binding site" evidence="10">
    <location>
        <position position="263"/>
    </location>
    <ligand>
        <name>glycerol</name>
        <dbReference type="ChEBI" id="CHEBI:17754"/>
    </ligand>
</feature>
<comment type="cofactor">
    <cofactor evidence="10">
        <name>Zn(2+)</name>
        <dbReference type="ChEBI" id="CHEBI:29105"/>
    </cofactor>
    <text evidence="10">Binds 1 zinc ion per subunit.</text>
</comment>
<evidence type="ECO:0000313" key="13">
    <source>
        <dbReference type="EMBL" id="HHS63329.1"/>
    </source>
</evidence>
<feature type="binding site" evidence="12">
    <location>
        <position position="140"/>
    </location>
    <ligand>
        <name>NAD(+)</name>
        <dbReference type="ChEBI" id="CHEBI:57540"/>
    </ligand>
</feature>